<keyword evidence="1" id="KW-0812">Transmembrane</keyword>
<dbReference type="Gene3D" id="1.10.1000.11">
    <property type="entry name" value="Arf Nucleotide-binding Site Opener,domain 2"/>
    <property type="match status" value="1"/>
</dbReference>
<dbReference type="PANTHER" id="PTHR10663">
    <property type="entry name" value="GUANYL-NUCLEOTIDE EXCHANGE FACTOR"/>
    <property type="match status" value="1"/>
</dbReference>
<dbReference type="PANTHER" id="PTHR10663:SF375">
    <property type="entry name" value="LD29171P"/>
    <property type="match status" value="1"/>
</dbReference>
<dbReference type="EMBL" id="JAOAOG010000127">
    <property type="protein sequence ID" value="KAJ6247407.1"/>
    <property type="molecule type" value="Genomic_DNA"/>
</dbReference>
<protein>
    <submittedName>
        <fullName evidence="3">Guanyl-nucleotide exchange factor</fullName>
    </submittedName>
</protein>
<comment type="caution">
    <text evidence="3">The sequence shown here is derived from an EMBL/GenBank/DDBJ whole genome shotgun (WGS) entry which is preliminary data.</text>
</comment>
<reference evidence="3" key="1">
    <citation type="submission" date="2022-08" db="EMBL/GenBank/DDBJ databases">
        <title>Novel sulfate-reducing endosymbionts in the free-living metamonad Anaeramoeba.</title>
        <authorList>
            <person name="Jerlstrom-Hultqvist J."/>
            <person name="Cepicka I."/>
            <person name="Gallot-Lavallee L."/>
            <person name="Salas-Leiva D."/>
            <person name="Curtis B.A."/>
            <person name="Zahonova K."/>
            <person name="Pipaliya S."/>
            <person name="Dacks J."/>
            <person name="Roger A.J."/>
        </authorList>
    </citation>
    <scope>NUCLEOTIDE SEQUENCE</scope>
    <source>
        <strain evidence="3">Schooner1</strain>
    </source>
</reference>
<sequence>MLKLSFNKNYQILEPLHEQKNENGTCYSVRLITKPTKQKSSKTYCVVVHYLNDKGWDSFVKMHGKSKISWPRRKKRIENESDDFTERGTITETGTWVWTETETKSEKETETRKEESQKIYNDNQQALNNKNLKIDHIPKKKKSIRKRSIILFNNGYHQKAFSLLEGCVTDHSYYRAIAKFLFNTKNLNLSQKGKFFSSRQKISQKVLKYYLRCFNFYQKNIETALADFFSTFAYTNESQILDRLSQAFANEFYSQNENLYPSSGSVYVLVMGIILLITHITNSAIRMELSKKQFIKNIQYTEDGKLLSKKLLKQVYNRVKKKKNIFNNL</sequence>
<dbReference type="SMART" id="SM00222">
    <property type="entry name" value="Sec7"/>
    <property type="match status" value="1"/>
</dbReference>
<evidence type="ECO:0000256" key="1">
    <source>
        <dbReference type="SAM" id="Phobius"/>
    </source>
</evidence>
<organism evidence="3 4">
    <name type="scientific">Anaeramoeba flamelloides</name>
    <dbReference type="NCBI Taxonomy" id="1746091"/>
    <lineage>
        <taxon>Eukaryota</taxon>
        <taxon>Metamonada</taxon>
        <taxon>Anaeramoebidae</taxon>
        <taxon>Anaeramoeba</taxon>
    </lineage>
</organism>
<feature type="domain" description="SEC7" evidence="2">
    <location>
        <begin position="133"/>
        <end position="322"/>
    </location>
</feature>
<keyword evidence="4" id="KW-1185">Reference proteome</keyword>
<dbReference type="Proteomes" id="UP001150062">
    <property type="component" value="Unassembled WGS sequence"/>
</dbReference>
<dbReference type="Gene3D" id="1.10.220.20">
    <property type="match status" value="1"/>
</dbReference>
<dbReference type="InterPro" id="IPR023394">
    <property type="entry name" value="Sec7_C_sf"/>
</dbReference>
<name>A0ABQ8YSD6_9EUKA</name>
<dbReference type="Pfam" id="PF01369">
    <property type="entry name" value="Sec7"/>
    <property type="match status" value="1"/>
</dbReference>
<gene>
    <name evidence="3" type="ORF">M0813_18936</name>
</gene>
<keyword evidence="1" id="KW-1133">Transmembrane helix</keyword>
<evidence type="ECO:0000259" key="2">
    <source>
        <dbReference type="PROSITE" id="PS50190"/>
    </source>
</evidence>
<keyword evidence="1" id="KW-0472">Membrane</keyword>
<accession>A0ABQ8YSD6</accession>
<feature type="transmembrane region" description="Helical" evidence="1">
    <location>
        <begin position="264"/>
        <end position="285"/>
    </location>
</feature>
<dbReference type="InterPro" id="IPR000904">
    <property type="entry name" value="Sec7_dom"/>
</dbReference>
<evidence type="ECO:0000313" key="4">
    <source>
        <dbReference type="Proteomes" id="UP001150062"/>
    </source>
</evidence>
<proteinExistence type="predicted"/>
<dbReference type="PROSITE" id="PS50190">
    <property type="entry name" value="SEC7"/>
    <property type="match status" value="1"/>
</dbReference>
<dbReference type="InterPro" id="IPR035999">
    <property type="entry name" value="Sec7_dom_sf"/>
</dbReference>
<evidence type="ECO:0000313" key="3">
    <source>
        <dbReference type="EMBL" id="KAJ6247407.1"/>
    </source>
</evidence>
<dbReference type="SUPFAM" id="SSF48425">
    <property type="entry name" value="Sec7 domain"/>
    <property type="match status" value="1"/>
</dbReference>